<dbReference type="EMBL" id="BMKI01000004">
    <property type="protein sequence ID" value="GGC91343.1"/>
    <property type="molecule type" value="Genomic_DNA"/>
</dbReference>
<dbReference type="RefSeq" id="WP_257790116.1">
    <property type="nucleotide sequence ID" value="NZ_BMKI01000004.1"/>
</dbReference>
<protein>
    <submittedName>
        <fullName evidence="1">Uncharacterized protein</fullName>
    </submittedName>
</protein>
<gene>
    <name evidence="1" type="ORF">GCM10011573_21180</name>
</gene>
<name>A0ABQ1P5C0_9ENTE</name>
<dbReference type="Proteomes" id="UP000630615">
    <property type="component" value="Unassembled WGS sequence"/>
</dbReference>
<accession>A0ABQ1P5C0</accession>
<sequence>MNLDELGQMTFPRVSERWNKECSYAYQQYKKHPKKILSEKNR</sequence>
<evidence type="ECO:0000313" key="2">
    <source>
        <dbReference type="Proteomes" id="UP000630615"/>
    </source>
</evidence>
<comment type="caution">
    <text evidence="1">The sequence shown here is derived from an EMBL/GenBank/DDBJ whole genome shotgun (WGS) entry which is preliminary data.</text>
</comment>
<evidence type="ECO:0000313" key="1">
    <source>
        <dbReference type="EMBL" id="GGC91343.1"/>
    </source>
</evidence>
<organism evidence="1 2">
    <name type="scientific">Enterococcus wangshanyuanii</name>
    <dbReference type="NCBI Taxonomy" id="2005703"/>
    <lineage>
        <taxon>Bacteria</taxon>
        <taxon>Bacillati</taxon>
        <taxon>Bacillota</taxon>
        <taxon>Bacilli</taxon>
        <taxon>Lactobacillales</taxon>
        <taxon>Enterococcaceae</taxon>
        <taxon>Enterococcus</taxon>
    </lineage>
</organism>
<keyword evidence="2" id="KW-1185">Reference proteome</keyword>
<proteinExistence type="predicted"/>
<reference evidence="2" key="1">
    <citation type="journal article" date="2019" name="Int. J. Syst. Evol. Microbiol.">
        <title>The Global Catalogue of Microorganisms (GCM) 10K type strain sequencing project: providing services to taxonomists for standard genome sequencing and annotation.</title>
        <authorList>
            <consortium name="The Broad Institute Genomics Platform"/>
            <consortium name="The Broad Institute Genome Sequencing Center for Infectious Disease"/>
            <person name="Wu L."/>
            <person name="Ma J."/>
        </authorList>
    </citation>
    <scope>NUCLEOTIDE SEQUENCE [LARGE SCALE GENOMIC DNA]</scope>
    <source>
        <strain evidence="2">CGMCC 1.15942</strain>
    </source>
</reference>